<sequence>MAPELGEALRSLCRRHGWTYAVLWGSDPRDPRLLIMKDNCCEKEQTRMMIDEMRNQVHIIGKGSIGVAALSGRHQWIYSDTYPAELNSQGPNDKLEVLQGNSQWQHQFSAGIETIVIISLPSFGVLECGSNEKITESMEFIDQVAHLFQQLESMRGLLCADIPQSMDIHNKSPAPASGNSSDVTCSYYNVINSLHDESCNEPMATTLLSNSSLNSSSGLSQKFEHTKQSQEIGRMNLQRSDMPVISHSTCIAKGVNNQIQEPTPFFRNSSNCIRKPGQGAAADYAEQQVFFSPNSLVTPASCVPNNPELIRSRTDKWPTILLTSQRQLPGIGIQSFSSMSSRNSSSSVTHINDFYTGGPSLPYTTFNSPGMVFNTKPSDLSRSCLHDVDTLLDTSHSSSTFIPMVAPDISTDKSSVLRSLAPELPNCFVSQVSTSGHATFGDSKENETLNADSLANQPPEDVTTSMSLPPNENQLHVTCASSNLVGFDSLPSGLVDNSVTSASNSLDSGCDGKRNLSNASSQILPDNELFDVMDLDLSPGTLDLEHWDAIIPSSCTNLSKSVTECVSDLEKGSFPEFGEPQLLDVDVGNINVAPAHFSVSSDFYAAPNPNSEYQTYRDHAPLAGLPCVDFSVPECNLEKIIHGSPKEATSMSHSSLWIDESSSINAESAVTNHPKKSEEGAKVAKRRARPGESSRPRPKDRQLIQDRVKELREIVPNGAKCSIDALLDRTIKYMLFMQSVMKYAGKLRQVDEPKMIGDKSGVILKDNSGGGGGGATWAFEVAGQTMVCPIIVEDLNPPGQMLIEMLCEEHGFFLEIADIIRGFGLTILKGVMESCDRKIWARFLVEANKDLTRMDIFLSLVQLLQQTNTVRSSDQLSKGINKAASEFTMSQQTSMPIPVTLADRLQ</sequence>
<organism evidence="5 6">
    <name type="scientific">Dioscorea zingiberensis</name>
    <dbReference type="NCBI Taxonomy" id="325984"/>
    <lineage>
        <taxon>Eukaryota</taxon>
        <taxon>Viridiplantae</taxon>
        <taxon>Streptophyta</taxon>
        <taxon>Embryophyta</taxon>
        <taxon>Tracheophyta</taxon>
        <taxon>Spermatophyta</taxon>
        <taxon>Magnoliopsida</taxon>
        <taxon>Liliopsida</taxon>
        <taxon>Dioscoreales</taxon>
        <taxon>Dioscoreaceae</taxon>
        <taxon>Dioscorea</taxon>
    </lineage>
</organism>
<dbReference type="PROSITE" id="PS50888">
    <property type="entry name" value="BHLH"/>
    <property type="match status" value="1"/>
</dbReference>
<dbReference type="GO" id="GO:0003700">
    <property type="term" value="F:DNA-binding transcription factor activity"/>
    <property type="evidence" value="ECO:0007669"/>
    <property type="project" value="InterPro"/>
</dbReference>
<protein>
    <recommendedName>
        <fullName evidence="4">BHLH domain-containing protein</fullName>
    </recommendedName>
</protein>
<gene>
    <name evidence="5" type="ORF">J5N97_019061</name>
</gene>
<dbReference type="Pfam" id="PF14215">
    <property type="entry name" value="bHLH-MYC_N"/>
    <property type="match status" value="1"/>
</dbReference>
<feature type="domain" description="BHLH" evidence="4">
    <location>
        <begin position="688"/>
        <end position="737"/>
    </location>
</feature>
<dbReference type="Proteomes" id="UP001085076">
    <property type="component" value="Miscellaneous, Linkage group lg05"/>
</dbReference>
<reference evidence="5" key="2">
    <citation type="journal article" date="2022" name="Hortic Res">
        <title>The genome of Dioscorea zingiberensis sheds light on the biosynthesis, origin and evolution of the medicinally important diosgenin saponins.</title>
        <authorList>
            <person name="Li Y."/>
            <person name="Tan C."/>
            <person name="Li Z."/>
            <person name="Guo J."/>
            <person name="Li S."/>
            <person name="Chen X."/>
            <person name="Wang C."/>
            <person name="Dai X."/>
            <person name="Yang H."/>
            <person name="Song W."/>
            <person name="Hou L."/>
            <person name="Xu J."/>
            <person name="Tong Z."/>
            <person name="Xu A."/>
            <person name="Yuan X."/>
            <person name="Wang W."/>
            <person name="Yang Q."/>
            <person name="Chen L."/>
            <person name="Sun Z."/>
            <person name="Wang K."/>
            <person name="Pan B."/>
            <person name="Chen J."/>
            <person name="Bao Y."/>
            <person name="Liu F."/>
            <person name="Qi X."/>
            <person name="Gang D.R."/>
            <person name="Wen J."/>
            <person name="Li J."/>
        </authorList>
    </citation>
    <scope>NUCLEOTIDE SEQUENCE</scope>
    <source>
        <strain evidence="5">Dzin_1.0</strain>
    </source>
</reference>
<evidence type="ECO:0000256" key="2">
    <source>
        <dbReference type="ARBA" id="ARBA00023163"/>
    </source>
</evidence>
<keyword evidence="1" id="KW-0805">Transcription regulation</keyword>
<dbReference type="InterPro" id="IPR043561">
    <property type="entry name" value="LHW-like"/>
</dbReference>
<dbReference type="PANTHER" id="PTHR46196">
    <property type="entry name" value="TRANSCRIPTION FACTOR BHLH155-LIKE ISOFORM X1-RELATED"/>
    <property type="match status" value="1"/>
</dbReference>
<reference evidence="5" key="1">
    <citation type="submission" date="2021-03" db="EMBL/GenBank/DDBJ databases">
        <authorList>
            <person name="Li Z."/>
            <person name="Yang C."/>
        </authorList>
    </citation>
    <scope>NUCLEOTIDE SEQUENCE</scope>
    <source>
        <strain evidence="5">Dzin_1.0</strain>
        <tissue evidence="5">Leaf</tissue>
    </source>
</reference>
<keyword evidence="6" id="KW-1185">Reference proteome</keyword>
<feature type="region of interest" description="Disordered" evidence="3">
    <location>
        <begin position="666"/>
        <end position="704"/>
    </location>
</feature>
<feature type="region of interest" description="Disordered" evidence="3">
    <location>
        <begin position="439"/>
        <end position="470"/>
    </location>
</feature>
<keyword evidence="2" id="KW-0804">Transcription</keyword>
<dbReference type="OrthoDB" id="1883654at2759"/>
<evidence type="ECO:0000313" key="5">
    <source>
        <dbReference type="EMBL" id="KAJ0971102.1"/>
    </source>
</evidence>
<feature type="compositionally biased region" description="Polar residues" evidence="3">
    <location>
        <begin position="448"/>
        <end position="470"/>
    </location>
</feature>
<dbReference type="InterPro" id="IPR025610">
    <property type="entry name" value="MYC/MYB_N"/>
</dbReference>
<evidence type="ECO:0000256" key="3">
    <source>
        <dbReference type="SAM" id="MobiDB-lite"/>
    </source>
</evidence>
<proteinExistence type="predicted"/>
<dbReference type="PANTHER" id="PTHR46196:SF2">
    <property type="entry name" value="TRANSCRIPTION FACTOR BHLH157"/>
    <property type="match status" value="1"/>
</dbReference>
<dbReference type="InterPro" id="IPR011598">
    <property type="entry name" value="bHLH_dom"/>
</dbReference>
<dbReference type="EMBL" id="JAGGNH010000005">
    <property type="protein sequence ID" value="KAJ0971102.1"/>
    <property type="molecule type" value="Genomic_DNA"/>
</dbReference>
<accession>A0A9D5HCC8</accession>
<dbReference type="AlphaFoldDB" id="A0A9D5HCC8"/>
<evidence type="ECO:0000259" key="4">
    <source>
        <dbReference type="PROSITE" id="PS50888"/>
    </source>
</evidence>
<dbReference type="GO" id="GO:0046983">
    <property type="term" value="F:protein dimerization activity"/>
    <property type="evidence" value="ECO:0007669"/>
    <property type="project" value="InterPro"/>
</dbReference>
<name>A0A9D5HCC8_9LILI</name>
<feature type="compositionally biased region" description="Basic and acidic residues" evidence="3">
    <location>
        <begin position="689"/>
        <end position="704"/>
    </location>
</feature>
<dbReference type="Pfam" id="PF23176">
    <property type="entry name" value="bHLH_LHW"/>
    <property type="match status" value="1"/>
</dbReference>
<evidence type="ECO:0000313" key="6">
    <source>
        <dbReference type="Proteomes" id="UP001085076"/>
    </source>
</evidence>
<comment type="caution">
    <text evidence="5">The sequence shown here is derived from an EMBL/GenBank/DDBJ whole genome shotgun (WGS) entry which is preliminary data.</text>
</comment>
<evidence type="ECO:0000256" key="1">
    <source>
        <dbReference type="ARBA" id="ARBA00023015"/>
    </source>
</evidence>